<dbReference type="STRING" id="1391627.SAMN05216464_101394"/>
<comment type="similarity">
    <text evidence="1">Belongs to the transferase hexapeptide repeat family.</text>
</comment>
<keyword evidence="6" id="KW-1185">Reference proteome</keyword>
<reference evidence="5 6" key="1">
    <citation type="submission" date="2016-10" db="EMBL/GenBank/DDBJ databases">
        <authorList>
            <person name="de Groot N.N."/>
        </authorList>
    </citation>
    <scope>NUCLEOTIDE SEQUENCE [LARGE SCALE GENOMIC DNA]</scope>
    <source>
        <strain evidence="5 6">47C3B</strain>
    </source>
</reference>
<evidence type="ECO:0000256" key="4">
    <source>
        <dbReference type="ARBA" id="ARBA00023315"/>
    </source>
</evidence>
<evidence type="ECO:0000313" key="6">
    <source>
        <dbReference type="Proteomes" id="UP000199072"/>
    </source>
</evidence>
<dbReference type="CDD" id="cd04647">
    <property type="entry name" value="LbH_MAT_like"/>
    <property type="match status" value="1"/>
</dbReference>
<dbReference type="AlphaFoldDB" id="A0A1G6TRT5"/>
<dbReference type="OrthoDB" id="9814490at2"/>
<keyword evidence="4" id="KW-0012">Acyltransferase</keyword>
<keyword evidence="3" id="KW-0677">Repeat</keyword>
<dbReference type="PROSITE" id="PS00101">
    <property type="entry name" value="HEXAPEP_TRANSFERASES"/>
    <property type="match status" value="1"/>
</dbReference>
<dbReference type="SUPFAM" id="SSF51161">
    <property type="entry name" value="Trimeric LpxA-like enzymes"/>
    <property type="match status" value="1"/>
</dbReference>
<sequence>MSVVSKIKSNPGLKKFVHWLLIPSGEARPRLWVRWFVNPFYHHKGKGAVVRYNARMDVFPFKNFSLGSKSIIEDFATINNGVGDVIIGNNCGIGIGNVIIGPVTLGDYVMFAQNIVVSGLNHGYEDISTPPRLQKVITKQITIMDNVWIGANSVITAGVTIGKHSIVGAGSVVTKSIPDYSVAVGNPAKVIKKYNFTTNAWEKA</sequence>
<dbReference type="Pfam" id="PF00132">
    <property type="entry name" value="Hexapep"/>
    <property type="match status" value="1"/>
</dbReference>
<dbReference type="PANTHER" id="PTHR23416">
    <property type="entry name" value="SIALIC ACID SYNTHASE-RELATED"/>
    <property type="match status" value="1"/>
</dbReference>
<dbReference type="PANTHER" id="PTHR23416:SF23">
    <property type="entry name" value="ACETYLTRANSFERASE C18B11.09C-RELATED"/>
    <property type="match status" value="1"/>
</dbReference>
<evidence type="ECO:0000256" key="1">
    <source>
        <dbReference type="ARBA" id="ARBA00007274"/>
    </source>
</evidence>
<proteinExistence type="inferred from homology"/>
<gene>
    <name evidence="5" type="ORF">SAMN05216464_101394</name>
</gene>
<dbReference type="InterPro" id="IPR001451">
    <property type="entry name" value="Hexapep"/>
</dbReference>
<dbReference type="InterPro" id="IPR011004">
    <property type="entry name" value="Trimer_LpxA-like_sf"/>
</dbReference>
<dbReference type="RefSeq" id="WP_091143366.1">
    <property type="nucleotide sequence ID" value="NZ_FNAI01000001.1"/>
</dbReference>
<dbReference type="Gene3D" id="2.160.10.10">
    <property type="entry name" value="Hexapeptide repeat proteins"/>
    <property type="match status" value="1"/>
</dbReference>
<organism evidence="5 6">
    <name type="scientific">Mucilaginibacter pineti</name>
    <dbReference type="NCBI Taxonomy" id="1391627"/>
    <lineage>
        <taxon>Bacteria</taxon>
        <taxon>Pseudomonadati</taxon>
        <taxon>Bacteroidota</taxon>
        <taxon>Sphingobacteriia</taxon>
        <taxon>Sphingobacteriales</taxon>
        <taxon>Sphingobacteriaceae</taxon>
        <taxon>Mucilaginibacter</taxon>
    </lineage>
</organism>
<evidence type="ECO:0000313" key="5">
    <source>
        <dbReference type="EMBL" id="SDD31872.1"/>
    </source>
</evidence>
<dbReference type="GO" id="GO:0005829">
    <property type="term" value="C:cytosol"/>
    <property type="evidence" value="ECO:0007669"/>
    <property type="project" value="TreeGrafter"/>
</dbReference>
<protein>
    <submittedName>
        <fullName evidence="5">Acetyltransferase (Isoleucine patch superfamily)</fullName>
    </submittedName>
</protein>
<dbReference type="InterPro" id="IPR018357">
    <property type="entry name" value="Hexapep_transf_CS"/>
</dbReference>
<dbReference type="EMBL" id="FNAI01000001">
    <property type="protein sequence ID" value="SDD31872.1"/>
    <property type="molecule type" value="Genomic_DNA"/>
</dbReference>
<accession>A0A1G6TRT5</accession>
<keyword evidence="2 5" id="KW-0808">Transferase</keyword>
<dbReference type="Proteomes" id="UP000199072">
    <property type="component" value="Unassembled WGS sequence"/>
</dbReference>
<name>A0A1G6TRT5_9SPHI</name>
<dbReference type="InterPro" id="IPR051159">
    <property type="entry name" value="Hexapeptide_acetyltransf"/>
</dbReference>
<evidence type="ECO:0000256" key="2">
    <source>
        <dbReference type="ARBA" id="ARBA00022679"/>
    </source>
</evidence>
<dbReference type="GO" id="GO:0008374">
    <property type="term" value="F:O-acyltransferase activity"/>
    <property type="evidence" value="ECO:0007669"/>
    <property type="project" value="TreeGrafter"/>
</dbReference>
<evidence type="ECO:0000256" key="3">
    <source>
        <dbReference type="ARBA" id="ARBA00022737"/>
    </source>
</evidence>